<dbReference type="Proteomes" id="UP000478052">
    <property type="component" value="Unassembled WGS sequence"/>
</dbReference>
<evidence type="ECO:0000313" key="7">
    <source>
        <dbReference type="EMBL" id="KAF0704200.1"/>
    </source>
</evidence>
<evidence type="ECO:0000256" key="3">
    <source>
        <dbReference type="ARBA" id="ARBA00022833"/>
    </source>
</evidence>
<dbReference type="InterPro" id="IPR006612">
    <property type="entry name" value="THAP_Znf"/>
</dbReference>
<feature type="domain" description="THAP-type" evidence="6">
    <location>
        <begin position="1"/>
        <end position="54"/>
    </location>
</feature>
<evidence type="ECO:0000256" key="1">
    <source>
        <dbReference type="ARBA" id="ARBA00022723"/>
    </source>
</evidence>
<dbReference type="PROSITE" id="PS50950">
    <property type="entry name" value="ZF_THAP"/>
    <property type="match status" value="1"/>
</dbReference>
<keyword evidence="8" id="KW-1185">Reference proteome</keyword>
<protein>
    <submittedName>
        <fullName evidence="7">THAP-type domain-containing protein</fullName>
    </submittedName>
</protein>
<name>A0A6G0VPI5_APHCR</name>
<dbReference type="InterPro" id="IPR038441">
    <property type="entry name" value="THAP_Znf_sf"/>
</dbReference>
<dbReference type="AlphaFoldDB" id="A0A6G0VPI5"/>
<dbReference type="Gene3D" id="6.20.210.20">
    <property type="entry name" value="THAP domain"/>
    <property type="match status" value="1"/>
</dbReference>
<accession>A0A6G0VPI5</accession>
<keyword evidence="1" id="KW-0479">Metal-binding</keyword>
<evidence type="ECO:0000256" key="4">
    <source>
        <dbReference type="ARBA" id="ARBA00023125"/>
    </source>
</evidence>
<organism evidence="7 8">
    <name type="scientific">Aphis craccivora</name>
    <name type="common">Cowpea aphid</name>
    <dbReference type="NCBI Taxonomy" id="307492"/>
    <lineage>
        <taxon>Eukaryota</taxon>
        <taxon>Metazoa</taxon>
        <taxon>Ecdysozoa</taxon>
        <taxon>Arthropoda</taxon>
        <taxon>Hexapoda</taxon>
        <taxon>Insecta</taxon>
        <taxon>Pterygota</taxon>
        <taxon>Neoptera</taxon>
        <taxon>Paraneoptera</taxon>
        <taxon>Hemiptera</taxon>
        <taxon>Sternorrhyncha</taxon>
        <taxon>Aphidomorpha</taxon>
        <taxon>Aphidoidea</taxon>
        <taxon>Aphididae</taxon>
        <taxon>Aphidini</taxon>
        <taxon>Aphis</taxon>
        <taxon>Aphis</taxon>
    </lineage>
</organism>
<dbReference type="Pfam" id="PF05485">
    <property type="entry name" value="THAP"/>
    <property type="match status" value="1"/>
</dbReference>
<feature type="non-terminal residue" evidence="7">
    <location>
        <position position="1"/>
    </location>
</feature>
<gene>
    <name evidence="7" type="ORF">FWK35_00035992</name>
</gene>
<comment type="caution">
    <text evidence="7">The sequence shown here is derived from an EMBL/GenBank/DDBJ whole genome shotgun (WGS) entry which is preliminary data.</text>
</comment>
<dbReference type="EMBL" id="VUJU01013628">
    <property type="protein sequence ID" value="KAF0704200.1"/>
    <property type="molecule type" value="Genomic_DNA"/>
</dbReference>
<evidence type="ECO:0000256" key="5">
    <source>
        <dbReference type="PROSITE-ProRule" id="PRU00309"/>
    </source>
</evidence>
<feature type="non-terminal residue" evidence="7">
    <location>
        <position position="112"/>
    </location>
</feature>
<sequence length="112" mass="12701">FPKNLSKRTAWLNALNLKSIPNWKKVCSAHFSANNFIFSYDRNILRTTAVPTRNSKLIEEHSYAKKVQISSPCLINCDEFDSSPPSTSRTLSYENVNVETSQPSLFNLCTDV</sequence>
<dbReference type="OrthoDB" id="6574722at2759"/>
<dbReference type="GO" id="GO:0008270">
    <property type="term" value="F:zinc ion binding"/>
    <property type="evidence" value="ECO:0007669"/>
    <property type="project" value="UniProtKB-KW"/>
</dbReference>
<reference evidence="7 8" key="1">
    <citation type="submission" date="2019-08" db="EMBL/GenBank/DDBJ databases">
        <title>Whole genome of Aphis craccivora.</title>
        <authorList>
            <person name="Voronova N.V."/>
            <person name="Shulinski R.S."/>
            <person name="Bandarenka Y.V."/>
            <person name="Zhorov D.G."/>
            <person name="Warner D."/>
        </authorList>
    </citation>
    <scope>NUCLEOTIDE SEQUENCE [LARGE SCALE GENOMIC DNA]</scope>
    <source>
        <strain evidence="7">180601</strain>
        <tissue evidence="7">Whole Body</tissue>
    </source>
</reference>
<evidence type="ECO:0000313" key="8">
    <source>
        <dbReference type="Proteomes" id="UP000478052"/>
    </source>
</evidence>
<evidence type="ECO:0000259" key="6">
    <source>
        <dbReference type="PROSITE" id="PS50950"/>
    </source>
</evidence>
<dbReference type="GO" id="GO:0003677">
    <property type="term" value="F:DNA binding"/>
    <property type="evidence" value="ECO:0007669"/>
    <property type="project" value="UniProtKB-UniRule"/>
</dbReference>
<keyword evidence="3" id="KW-0862">Zinc</keyword>
<proteinExistence type="predicted"/>
<dbReference type="SUPFAM" id="SSF57716">
    <property type="entry name" value="Glucocorticoid receptor-like (DNA-binding domain)"/>
    <property type="match status" value="1"/>
</dbReference>
<evidence type="ECO:0000256" key="2">
    <source>
        <dbReference type="ARBA" id="ARBA00022771"/>
    </source>
</evidence>
<keyword evidence="2 5" id="KW-0863">Zinc-finger</keyword>
<keyword evidence="4 5" id="KW-0238">DNA-binding</keyword>